<accession>A0A1H2BRI6</accession>
<dbReference type="PROSITE" id="PS51352">
    <property type="entry name" value="THIOREDOXIN_2"/>
    <property type="match status" value="1"/>
</dbReference>
<evidence type="ECO:0000313" key="3">
    <source>
        <dbReference type="Proteomes" id="UP000199679"/>
    </source>
</evidence>
<evidence type="ECO:0000259" key="1">
    <source>
        <dbReference type="PROSITE" id="PS51352"/>
    </source>
</evidence>
<dbReference type="STRING" id="652787.SAMN05216490_4302"/>
<proteinExistence type="predicted"/>
<organism evidence="2 3">
    <name type="scientific">Mucilaginibacter mallensis</name>
    <dbReference type="NCBI Taxonomy" id="652787"/>
    <lineage>
        <taxon>Bacteria</taxon>
        <taxon>Pseudomonadati</taxon>
        <taxon>Bacteroidota</taxon>
        <taxon>Sphingobacteriia</taxon>
        <taxon>Sphingobacteriales</taxon>
        <taxon>Sphingobacteriaceae</taxon>
        <taxon>Mucilaginibacter</taxon>
    </lineage>
</organism>
<sequence length="166" mass="18482">MCYFCVLIMLKLFPNKIAGLFLVLIISACAFICNAQTKTTHTKNPHNIVFIEDSWDEALRQAALQNKYIFVDAYASWCGPCKMLKKYTFSNQKVADFFNANFVNVSIDMEKGDGPSLATAWRLQAYPTLIIFDAKGRPVLGTAGYMGVNDLLDFGKQGLSKKSSAI</sequence>
<dbReference type="PANTHER" id="PTHR32234:SF0">
    <property type="entry name" value="THIOL:DISULFIDE INTERCHANGE PROTEIN DSBD"/>
    <property type="match status" value="1"/>
</dbReference>
<name>A0A1H2BRI6_MUCMA</name>
<dbReference type="AlphaFoldDB" id="A0A1H2BRI6"/>
<dbReference type="InterPro" id="IPR036249">
    <property type="entry name" value="Thioredoxin-like_sf"/>
</dbReference>
<dbReference type="SUPFAM" id="SSF52833">
    <property type="entry name" value="Thioredoxin-like"/>
    <property type="match status" value="1"/>
</dbReference>
<reference evidence="2 3" key="1">
    <citation type="submission" date="2016-10" db="EMBL/GenBank/DDBJ databases">
        <authorList>
            <person name="de Groot N.N."/>
        </authorList>
    </citation>
    <scope>NUCLEOTIDE SEQUENCE [LARGE SCALE GENOMIC DNA]</scope>
    <source>
        <strain evidence="2 3">MP1X4</strain>
    </source>
</reference>
<dbReference type="EMBL" id="LT629740">
    <property type="protein sequence ID" value="SDT60861.1"/>
    <property type="molecule type" value="Genomic_DNA"/>
</dbReference>
<dbReference type="InterPro" id="IPR013766">
    <property type="entry name" value="Thioredoxin_domain"/>
</dbReference>
<dbReference type="GO" id="GO:0015035">
    <property type="term" value="F:protein-disulfide reductase activity"/>
    <property type="evidence" value="ECO:0007669"/>
    <property type="project" value="TreeGrafter"/>
</dbReference>
<dbReference type="Gene3D" id="3.40.30.10">
    <property type="entry name" value="Glutaredoxin"/>
    <property type="match status" value="1"/>
</dbReference>
<evidence type="ECO:0000313" key="2">
    <source>
        <dbReference type="EMBL" id="SDT60861.1"/>
    </source>
</evidence>
<dbReference type="GO" id="GO:0045454">
    <property type="term" value="P:cell redox homeostasis"/>
    <property type="evidence" value="ECO:0007669"/>
    <property type="project" value="TreeGrafter"/>
</dbReference>
<protein>
    <submittedName>
        <fullName evidence="2">Thioredoxin-like</fullName>
    </submittedName>
</protein>
<keyword evidence="3" id="KW-1185">Reference proteome</keyword>
<dbReference type="Proteomes" id="UP000199679">
    <property type="component" value="Chromosome I"/>
</dbReference>
<feature type="domain" description="Thioredoxin" evidence="1">
    <location>
        <begin position="22"/>
        <end position="164"/>
    </location>
</feature>
<dbReference type="Pfam" id="PF13899">
    <property type="entry name" value="Thioredoxin_7"/>
    <property type="match status" value="1"/>
</dbReference>
<dbReference type="PANTHER" id="PTHR32234">
    <property type="entry name" value="THIOL:DISULFIDE INTERCHANGE PROTEIN DSBD"/>
    <property type="match status" value="1"/>
</dbReference>
<gene>
    <name evidence="2" type="ORF">SAMN05216490_4302</name>
</gene>